<dbReference type="RefSeq" id="WP_346758559.1">
    <property type="nucleotide sequence ID" value="NZ_JAUJEB010000002.1"/>
</dbReference>
<dbReference type="EMBL" id="JAUJEB010000002">
    <property type="protein sequence ID" value="MDN5213219.1"/>
    <property type="molecule type" value="Genomic_DNA"/>
</dbReference>
<name>A0ABT8L644_9BACT</name>
<evidence type="ECO:0000256" key="2">
    <source>
        <dbReference type="ARBA" id="ARBA00022475"/>
    </source>
</evidence>
<evidence type="ECO:0000313" key="11">
    <source>
        <dbReference type="EMBL" id="MDN5213219.1"/>
    </source>
</evidence>
<feature type="region of interest" description="Disordered" evidence="7">
    <location>
        <begin position="203"/>
        <end position="258"/>
    </location>
</feature>
<dbReference type="InterPro" id="IPR025857">
    <property type="entry name" value="MacB_PCD"/>
</dbReference>
<keyword evidence="12" id="KW-1185">Reference proteome</keyword>
<feature type="domain" description="ABC3 transporter permease C-terminal" evidence="9">
    <location>
        <begin position="313"/>
        <end position="432"/>
    </location>
</feature>
<evidence type="ECO:0000256" key="7">
    <source>
        <dbReference type="SAM" id="MobiDB-lite"/>
    </source>
</evidence>
<dbReference type="Pfam" id="PF12704">
    <property type="entry name" value="MacB_PCD"/>
    <property type="match status" value="1"/>
</dbReference>
<feature type="domain" description="MacB-like periplasmic core" evidence="10">
    <location>
        <begin position="18"/>
        <end position="186"/>
    </location>
</feature>
<evidence type="ECO:0000256" key="3">
    <source>
        <dbReference type="ARBA" id="ARBA00022692"/>
    </source>
</evidence>
<keyword evidence="2" id="KW-1003">Cell membrane</keyword>
<dbReference type="Proteomes" id="UP001172083">
    <property type="component" value="Unassembled WGS sequence"/>
</dbReference>
<reference evidence="11" key="1">
    <citation type="submission" date="2023-06" db="EMBL/GenBank/DDBJ databases">
        <title>Genomic of Agaribacillus aureum.</title>
        <authorList>
            <person name="Wang G."/>
        </authorList>
    </citation>
    <scope>NUCLEOTIDE SEQUENCE</scope>
    <source>
        <strain evidence="11">BMA12</strain>
    </source>
</reference>
<dbReference type="PANTHER" id="PTHR30572">
    <property type="entry name" value="MEMBRANE COMPONENT OF TRANSPORTER-RELATED"/>
    <property type="match status" value="1"/>
</dbReference>
<evidence type="ECO:0000259" key="10">
    <source>
        <dbReference type="Pfam" id="PF12704"/>
    </source>
</evidence>
<dbReference type="InterPro" id="IPR050250">
    <property type="entry name" value="Macrolide_Exporter_MacB"/>
</dbReference>
<evidence type="ECO:0000256" key="4">
    <source>
        <dbReference type="ARBA" id="ARBA00022989"/>
    </source>
</evidence>
<evidence type="ECO:0000259" key="9">
    <source>
        <dbReference type="Pfam" id="PF02687"/>
    </source>
</evidence>
<accession>A0ABT8L644</accession>
<dbReference type="PANTHER" id="PTHR30572:SF4">
    <property type="entry name" value="ABC TRANSPORTER PERMEASE YTRF"/>
    <property type="match status" value="1"/>
</dbReference>
<comment type="similarity">
    <text evidence="6">Belongs to the ABC-4 integral membrane protein family.</text>
</comment>
<keyword evidence="3 8" id="KW-0812">Transmembrane</keyword>
<comment type="caution">
    <text evidence="11">The sequence shown here is derived from an EMBL/GenBank/DDBJ whole genome shotgun (WGS) entry which is preliminary data.</text>
</comment>
<comment type="subcellular location">
    <subcellularLocation>
        <location evidence="1">Cell membrane</location>
        <topology evidence="1">Multi-pass membrane protein</topology>
    </subcellularLocation>
</comment>
<proteinExistence type="inferred from homology"/>
<keyword evidence="4 8" id="KW-1133">Transmembrane helix</keyword>
<evidence type="ECO:0000313" key="12">
    <source>
        <dbReference type="Proteomes" id="UP001172083"/>
    </source>
</evidence>
<feature type="transmembrane region" description="Helical" evidence="8">
    <location>
        <begin position="354"/>
        <end position="376"/>
    </location>
</feature>
<feature type="transmembrane region" description="Helical" evidence="8">
    <location>
        <begin position="406"/>
        <end position="425"/>
    </location>
</feature>
<dbReference type="InterPro" id="IPR003838">
    <property type="entry name" value="ABC3_permease_C"/>
</dbReference>
<organism evidence="11 12">
    <name type="scientific">Agaribacillus aureus</name>
    <dbReference type="NCBI Taxonomy" id="3051825"/>
    <lineage>
        <taxon>Bacteria</taxon>
        <taxon>Pseudomonadati</taxon>
        <taxon>Bacteroidota</taxon>
        <taxon>Cytophagia</taxon>
        <taxon>Cytophagales</taxon>
        <taxon>Splendidivirgaceae</taxon>
        <taxon>Agaribacillus</taxon>
    </lineage>
</organism>
<evidence type="ECO:0000256" key="5">
    <source>
        <dbReference type="ARBA" id="ARBA00023136"/>
    </source>
</evidence>
<evidence type="ECO:0000256" key="1">
    <source>
        <dbReference type="ARBA" id="ARBA00004651"/>
    </source>
</evidence>
<sequence length="439" mass="48822">MNIFRLSLRNMTSRPLSTTLSLVLLTLGVGMIALLLQVSRHIQEQMENNIREIDMVVGAKGSPLQLILSAVYHIDAPTGNISLQEAEQLQKNRLVESGIPLSYGDSYKGYRIVGTNHQYPALYEATVANGRLWQKSFEVAIGATVAKNLSLKIGDTFTGAHGLAEGGETHEDHAYQIVGILGYSNSVLDQLILTATESVWEVHHHEDHEESAHEDHDESAHEDHEESTHEDHEKSAHEDHEESAHGDHEEEMHEAHDESKEITAMLVKFRNPMAMVQLPRLVNENTNMQAAVPAYEISRLFSLMGVGVDTLSTIALVIMAVSGLSVFISLYNALKDRQYEMALMRTYGATRWQLVWLVLQEGLLLTLAGFLLGILFSRLGLWLVSGLMKASYHYEFSGWAWVPEEGWLLAIALAIGLLASLLPAIRVFRINISKTLADA</sequence>
<protein>
    <submittedName>
        <fullName evidence="11">ABC transporter permease</fullName>
    </submittedName>
</protein>
<evidence type="ECO:0000256" key="8">
    <source>
        <dbReference type="SAM" id="Phobius"/>
    </source>
</evidence>
<keyword evidence="5 8" id="KW-0472">Membrane</keyword>
<evidence type="ECO:0000256" key="6">
    <source>
        <dbReference type="ARBA" id="ARBA00038076"/>
    </source>
</evidence>
<gene>
    <name evidence="11" type="ORF">QQ020_14215</name>
</gene>
<feature type="transmembrane region" description="Helical" evidence="8">
    <location>
        <begin position="311"/>
        <end position="334"/>
    </location>
</feature>
<dbReference type="Pfam" id="PF02687">
    <property type="entry name" value="FtsX"/>
    <property type="match status" value="1"/>
</dbReference>